<protein>
    <recommendedName>
        <fullName evidence="1">Ribosome maturation factor RimP</fullName>
    </recommendedName>
</protein>
<keyword evidence="1" id="KW-0963">Cytoplasm</keyword>
<dbReference type="KEGG" id="efr:EFREU_v1c04560"/>
<dbReference type="HAMAP" id="MF_01077">
    <property type="entry name" value="RimP"/>
    <property type="match status" value="1"/>
</dbReference>
<dbReference type="Gene3D" id="3.30.300.70">
    <property type="entry name" value="RimP-like superfamily, N-terminal"/>
    <property type="match status" value="1"/>
</dbReference>
<dbReference type="SUPFAM" id="SSF74942">
    <property type="entry name" value="YhbC-like, C-terminal domain"/>
    <property type="match status" value="1"/>
</dbReference>
<dbReference type="OrthoDB" id="398614at2"/>
<comment type="function">
    <text evidence="1">Required for maturation of 30S ribosomal subunits.</text>
</comment>
<reference evidence="2 3" key="1">
    <citation type="submission" date="2017-11" db="EMBL/GenBank/DDBJ databases">
        <title>Genome sequence of Entomoplasma freundtii BARC 318 (ATCC 51999).</title>
        <authorList>
            <person name="Lo W.-S."/>
            <person name="Gasparich G.E."/>
            <person name="Kuo C.-H."/>
        </authorList>
    </citation>
    <scope>NUCLEOTIDE SEQUENCE [LARGE SCALE GENOMIC DNA]</scope>
    <source>
        <strain evidence="2 3">BARC 318</strain>
    </source>
</reference>
<dbReference type="RefSeq" id="WP_100609483.1">
    <property type="nucleotide sequence ID" value="NZ_CP024962.1"/>
</dbReference>
<dbReference type="Gene3D" id="2.30.30.180">
    <property type="entry name" value="Ribosome maturation factor RimP, C-terminal domain"/>
    <property type="match status" value="1"/>
</dbReference>
<dbReference type="PANTHER" id="PTHR33867">
    <property type="entry name" value="RIBOSOME MATURATION FACTOR RIMP"/>
    <property type="match status" value="1"/>
</dbReference>
<gene>
    <name evidence="1 2" type="primary">rimP</name>
    <name evidence="2" type="ORF">EFREU_v1c04560</name>
</gene>
<evidence type="ECO:0000256" key="1">
    <source>
        <dbReference type="HAMAP-Rule" id="MF_01077"/>
    </source>
</evidence>
<organism evidence="2 3">
    <name type="scientific">Entomoplasma freundtii</name>
    <dbReference type="NCBI Taxonomy" id="74700"/>
    <lineage>
        <taxon>Bacteria</taxon>
        <taxon>Bacillati</taxon>
        <taxon>Mycoplasmatota</taxon>
        <taxon>Mollicutes</taxon>
        <taxon>Entomoplasmatales</taxon>
        <taxon>Entomoplasmataceae</taxon>
        <taxon>Entomoplasma</taxon>
    </lineage>
</organism>
<dbReference type="GO" id="GO:0000028">
    <property type="term" value="P:ribosomal small subunit assembly"/>
    <property type="evidence" value="ECO:0007669"/>
    <property type="project" value="TreeGrafter"/>
</dbReference>
<dbReference type="GO" id="GO:0005829">
    <property type="term" value="C:cytosol"/>
    <property type="evidence" value="ECO:0007669"/>
    <property type="project" value="TreeGrafter"/>
</dbReference>
<evidence type="ECO:0000313" key="3">
    <source>
        <dbReference type="Proteomes" id="UP000232222"/>
    </source>
</evidence>
<evidence type="ECO:0000313" key="2">
    <source>
        <dbReference type="EMBL" id="ATZ16482.1"/>
    </source>
</evidence>
<dbReference type="InterPro" id="IPR035956">
    <property type="entry name" value="RimP_N_sf"/>
</dbReference>
<sequence length="166" mass="18727">MKNFAVIKPEVEKLITPALETLGLEVYEINETHDYEGDVLQILVDTLPTNSKQLDFDLLVKANETISNLLDTLPGLQDNYLLEVASVGLEKPIRSESELKRAVGSYVQITFNKLQKKMTTNILEGTLKESPEANGTFSLHFFIKGRPQTVVFEWKDVAHAQYAVKF</sequence>
<comment type="similarity">
    <text evidence="1">Belongs to the RimP family.</text>
</comment>
<dbReference type="InterPro" id="IPR028989">
    <property type="entry name" value="RimP_N"/>
</dbReference>
<dbReference type="Pfam" id="PF02576">
    <property type="entry name" value="RimP_N"/>
    <property type="match status" value="1"/>
</dbReference>
<dbReference type="PANTHER" id="PTHR33867:SF1">
    <property type="entry name" value="RIBOSOME MATURATION FACTOR RIMP"/>
    <property type="match status" value="1"/>
</dbReference>
<comment type="subcellular location">
    <subcellularLocation>
        <location evidence="1">Cytoplasm</location>
    </subcellularLocation>
</comment>
<dbReference type="AlphaFoldDB" id="A0A2K8NRJ3"/>
<proteinExistence type="inferred from homology"/>
<accession>A0A2K8NRJ3</accession>
<dbReference type="InterPro" id="IPR036847">
    <property type="entry name" value="RimP_C_sf"/>
</dbReference>
<keyword evidence="1" id="KW-0690">Ribosome biogenesis</keyword>
<dbReference type="SUPFAM" id="SSF75420">
    <property type="entry name" value="YhbC-like, N-terminal domain"/>
    <property type="match status" value="1"/>
</dbReference>
<dbReference type="InterPro" id="IPR003728">
    <property type="entry name" value="Ribosome_maturation_RimP"/>
</dbReference>
<name>A0A2K8NRJ3_9MOLU</name>
<dbReference type="GO" id="GO:0006412">
    <property type="term" value="P:translation"/>
    <property type="evidence" value="ECO:0007669"/>
    <property type="project" value="TreeGrafter"/>
</dbReference>
<keyword evidence="3" id="KW-1185">Reference proteome</keyword>
<dbReference type="Proteomes" id="UP000232222">
    <property type="component" value="Chromosome"/>
</dbReference>
<dbReference type="EMBL" id="CP024962">
    <property type="protein sequence ID" value="ATZ16482.1"/>
    <property type="molecule type" value="Genomic_DNA"/>
</dbReference>